<dbReference type="GO" id="GO:0006914">
    <property type="term" value="P:autophagy"/>
    <property type="evidence" value="ECO:0007669"/>
    <property type="project" value="UniProtKB-KW"/>
</dbReference>
<dbReference type="GO" id="GO:0005794">
    <property type="term" value="C:Golgi apparatus"/>
    <property type="evidence" value="ECO:0007669"/>
    <property type="project" value="TreeGrafter"/>
</dbReference>
<feature type="transmembrane region" description="Helical" evidence="2">
    <location>
        <begin position="187"/>
        <end position="208"/>
    </location>
</feature>
<keyword evidence="1" id="KW-0072">Autophagy</keyword>
<dbReference type="PANTHER" id="PTHR21481">
    <property type="entry name" value="PROTEIN CLEC16A"/>
    <property type="match status" value="1"/>
</dbReference>
<dbReference type="InterPro" id="IPR039272">
    <property type="entry name" value="CLEC16A/TT9"/>
</dbReference>
<protein>
    <recommendedName>
        <fullName evidence="3">FPL domain-containing protein</fullName>
    </recommendedName>
</protein>
<gene>
    <name evidence="4" type="ORF">Ahy_A03g014461</name>
</gene>
<keyword evidence="2" id="KW-1133">Transmembrane helix</keyword>
<dbReference type="Proteomes" id="UP000289738">
    <property type="component" value="Chromosome A03"/>
</dbReference>
<keyword evidence="2" id="KW-0812">Transmembrane</keyword>
<sequence>MPPSVALRHYHRRLVVRASSSFKNRSFFFLDLGASVPGIHLLHRAPAAVRRALSHHRLRLGFSCFHFPELELVSYILHCPGFALIRSVIDELKQIKVVNMRSRELVLDLLQSVVEIITYGDKHDPSILDENSRIEAPLLQYLSIMIQNMDNEHAICKTIFRPINSVMHEILCYAEMLSNMAHRIQMVCWYFYSIYWYVLGFILVLNPICCADFASCRLLTVSGKINRDTLCLLVNVHGDVVVSFPLYTEALRFSHHEEKMIQTAVRTIALNIYNGILLSICF</sequence>
<dbReference type="GO" id="GO:0005770">
    <property type="term" value="C:late endosome"/>
    <property type="evidence" value="ECO:0007669"/>
    <property type="project" value="TreeGrafter"/>
</dbReference>
<feature type="domain" description="FPL" evidence="3">
    <location>
        <begin position="219"/>
        <end position="273"/>
    </location>
</feature>
<dbReference type="EMBL" id="SDMP01000003">
    <property type="protein sequence ID" value="RYR67990.1"/>
    <property type="molecule type" value="Genomic_DNA"/>
</dbReference>
<keyword evidence="2" id="KW-0472">Membrane</keyword>
<keyword evidence="5" id="KW-1185">Reference proteome</keyword>
<reference evidence="4 5" key="1">
    <citation type="submission" date="2019-01" db="EMBL/GenBank/DDBJ databases">
        <title>Sequencing of cultivated peanut Arachis hypogaea provides insights into genome evolution and oil improvement.</title>
        <authorList>
            <person name="Chen X."/>
        </authorList>
    </citation>
    <scope>NUCLEOTIDE SEQUENCE [LARGE SCALE GENOMIC DNA]</scope>
    <source>
        <strain evidence="5">cv. Fuhuasheng</strain>
        <tissue evidence="4">Leaves</tissue>
    </source>
</reference>
<organism evidence="4 5">
    <name type="scientific">Arachis hypogaea</name>
    <name type="common">Peanut</name>
    <dbReference type="NCBI Taxonomy" id="3818"/>
    <lineage>
        <taxon>Eukaryota</taxon>
        <taxon>Viridiplantae</taxon>
        <taxon>Streptophyta</taxon>
        <taxon>Embryophyta</taxon>
        <taxon>Tracheophyta</taxon>
        <taxon>Spermatophyta</taxon>
        <taxon>Magnoliopsida</taxon>
        <taxon>eudicotyledons</taxon>
        <taxon>Gunneridae</taxon>
        <taxon>Pentapetalae</taxon>
        <taxon>rosids</taxon>
        <taxon>fabids</taxon>
        <taxon>Fabales</taxon>
        <taxon>Fabaceae</taxon>
        <taxon>Papilionoideae</taxon>
        <taxon>50 kb inversion clade</taxon>
        <taxon>dalbergioids sensu lato</taxon>
        <taxon>Dalbergieae</taxon>
        <taxon>Pterocarpus clade</taxon>
        <taxon>Arachis</taxon>
    </lineage>
</organism>
<evidence type="ECO:0000256" key="1">
    <source>
        <dbReference type="ARBA" id="ARBA00023006"/>
    </source>
</evidence>
<dbReference type="GO" id="GO:1901096">
    <property type="term" value="P:regulation of autophagosome maturation"/>
    <property type="evidence" value="ECO:0007669"/>
    <property type="project" value="TreeGrafter"/>
</dbReference>
<evidence type="ECO:0000313" key="5">
    <source>
        <dbReference type="Proteomes" id="UP000289738"/>
    </source>
</evidence>
<evidence type="ECO:0000259" key="3">
    <source>
        <dbReference type="Pfam" id="PF09758"/>
    </source>
</evidence>
<accession>A0A445DXR3</accession>
<dbReference type="Pfam" id="PF09758">
    <property type="entry name" value="FPL"/>
    <property type="match status" value="1"/>
</dbReference>
<comment type="caution">
    <text evidence="4">The sequence shown here is derived from an EMBL/GenBank/DDBJ whole genome shotgun (WGS) entry which is preliminary data.</text>
</comment>
<name>A0A445DXR3_ARAHY</name>
<proteinExistence type="predicted"/>
<dbReference type="AlphaFoldDB" id="A0A445DXR3"/>
<evidence type="ECO:0000256" key="2">
    <source>
        <dbReference type="SAM" id="Phobius"/>
    </source>
</evidence>
<evidence type="ECO:0000313" key="4">
    <source>
        <dbReference type="EMBL" id="RYR67990.1"/>
    </source>
</evidence>
<dbReference type="GO" id="GO:0007034">
    <property type="term" value="P:vacuolar transport"/>
    <property type="evidence" value="ECO:0007669"/>
    <property type="project" value="TreeGrafter"/>
</dbReference>
<dbReference type="GO" id="GO:0016197">
    <property type="term" value="P:endosomal transport"/>
    <property type="evidence" value="ECO:0007669"/>
    <property type="project" value="TreeGrafter"/>
</dbReference>
<dbReference type="InterPro" id="IPR019155">
    <property type="entry name" value="CLEC16A/TT9_N"/>
</dbReference>
<dbReference type="PANTHER" id="PTHR21481:SF0">
    <property type="entry name" value="PROTEIN CLEC16A"/>
    <property type="match status" value="1"/>
</dbReference>